<proteinExistence type="predicted"/>
<keyword evidence="3" id="KW-1185">Reference proteome</keyword>
<evidence type="ECO:0000313" key="2">
    <source>
        <dbReference type="EMBL" id="MBP2388421.1"/>
    </source>
</evidence>
<accession>A0ABS4XJA9</accession>
<comment type="caution">
    <text evidence="2">The sequence shown here is derived from an EMBL/GenBank/DDBJ whole genome shotgun (WGS) entry which is preliminary data.</text>
</comment>
<feature type="domain" description="DUF4822" evidence="1">
    <location>
        <begin position="2"/>
        <end position="98"/>
    </location>
</feature>
<reference evidence="2 3" key="1">
    <citation type="submission" date="2021-03" db="EMBL/GenBank/DDBJ databases">
        <title>Sequencing the genomes of 1000 actinobacteria strains.</title>
        <authorList>
            <person name="Klenk H.-P."/>
        </authorList>
    </citation>
    <scope>NUCLEOTIDE SEQUENCE [LARGE SCALE GENOMIC DNA]</scope>
    <source>
        <strain evidence="2 3">DSM 15797</strain>
    </source>
</reference>
<dbReference type="InterPro" id="IPR032247">
    <property type="entry name" value="DUF4822"/>
</dbReference>
<dbReference type="Proteomes" id="UP001296993">
    <property type="component" value="Unassembled WGS sequence"/>
</dbReference>
<sequence length="101" mass="11517">MTDENVSNFVGNAYFKANGTFAMFTLDDAPKMQGKRTVTPDGKTRHILPRDDAVKELFTRDSDIVTLNAEEFTYRVFPDAEMKDVYFDIVHTPRTHAEPAK</sequence>
<dbReference type="EMBL" id="JAGIOF010000003">
    <property type="protein sequence ID" value="MBP2388421.1"/>
    <property type="molecule type" value="Genomic_DNA"/>
</dbReference>
<dbReference type="Pfam" id="PF16103">
    <property type="entry name" value="DUF4822"/>
    <property type="match status" value="1"/>
</dbReference>
<gene>
    <name evidence="2" type="ORF">JOF47_003994</name>
</gene>
<name>A0ABS4XJA9_9MICC</name>
<dbReference type="Gene3D" id="2.40.128.540">
    <property type="entry name" value="Domain of unknown function DUF4822"/>
    <property type="match status" value="1"/>
</dbReference>
<protein>
    <recommendedName>
        <fullName evidence="1">DUF4822 domain-containing protein</fullName>
    </recommendedName>
</protein>
<organism evidence="2 3">
    <name type="scientific">Paeniglutamicibacter kerguelensis</name>
    <dbReference type="NCBI Taxonomy" id="254788"/>
    <lineage>
        <taxon>Bacteria</taxon>
        <taxon>Bacillati</taxon>
        <taxon>Actinomycetota</taxon>
        <taxon>Actinomycetes</taxon>
        <taxon>Micrococcales</taxon>
        <taxon>Micrococcaceae</taxon>
        <taxon>Paeniglutamicibacter</taxon>
    </lineage>
</organism>
<evidence type="ECO:0000259" key="1">
    <source>
        <dbReference type="Pfam" id="PF16103"/>
    </source>
</evidence>
<evidence type="ECO:0000313" key="3">
    <source>
        <dbReference type="Proteomes" id="UP001296993"/>
    </source>
</evidence>